<evidence type="ECO:0000313" key="3">
    <source>
        <dbReference type="Proteomes" id="UP000314294"/>
    </source>
</evidence>
<dbReference type="Proteomes" id="UP000314294">
    <property type="component" value="Unassembled WGS sequence"/>
</dbReference>
<proteinExistence type="predicted"/>
<gene>
    <name evidence="2" type="ORF">EYF80_065712</name>
</gene>
<feature type="region of interest" description="Disordered" evidence="1">
    <location>
        <begin position="1"/>
        <end position="30"/>
    </location>
</feature>
<keyword evidence="3" id="KW-1185">Reference proteome</keyword>
<protein>
    <submittedName>
        <fullName evidence="2">Uncharacterized protein</fullName>
    </submittedName>
</protein>
<feature type="compositionally biased region" description="Basic and acidic residues" evidence="1">
    <location>
        <begin position="19"/>
        <end position="30"/>
    </location>
</feature>
<reference evidence="2 3" key="1">
    <citation type="submission" date="2019-03" db="EMBL/GenBank/DDBJ databases">
        <title>First draft genome of Liparis tanakae, snailfish: a comprehensive survey of snailfish specific genes.</title>
        <authorList>
            <person name="Kim W."/>
            <person name="Song I."/>
            <person name="Jeong J.-H."/>
            <person name="Kim D."/>
            <person name="Kim S."/>
            <person name="Ryu S."/>
            <person name="Song J.Y."/>
            <person name="Lee S.K."/>
        </authorList>
    </citation>
    <scope>NUCLEOTIDE SEQUENCE [LARGE SCALE GENOMIC DNA]</scope>
    <source>
        <tissue evidence="2">Muscle</tissue>
    </source>
</reference>
<evidence type="ECO:0000256" key="1">
    <source>
        <dbReference type="SAM" id="MobiDB-lite"/>
    </source>
</evidence>
<name>A0A4Z2E5W4_9TELE</name>
<dbReference type="EMBL" id="SRLO01016202">
    <property type="protein sequence ID" value="TNN24165.1"/>
    <property type="molecule type" value="Genomic_DNA"/>
</dbReference>
<organism evidence="2 3">
    <name type="scientific">Liparis tanakae</name>
    <name type="common">Tanaka's snailfish</name>
    <dbReference type="NCBI Taxonomy" id="230148"/>
    <lineage>
        <taxon>Eukaryota</taxon>
        <taxon>Metazoa</taxon>
        <taxon>Chordata</taxon>
        <taxon>Craniata</taxon>
        <taxon>Vertebrata</taxon>
        <taxon>Euteleostomi</taxon>
        <taxon>Actinopterygii</taxon>
        <taxon>Neopterygii</taxon>
        <taxon>Teleostei</taxon>
        <taxon>Neoteleostei</taxon>
        <taxon>Acanthomorphata</taxon>
        <taxon>Eupercaria</taxon>
        <taxon>Perciformes</taxon>
        <taxon>Cottioidei</taxon>
        <taxon>Cottales</taxon>
        <taxon>Liparidae</taxon>
        <taxon>Liparis</taxon>
    </lineage>
</organism>
<evidence type="ECO:0000313" key="2">
    <source>
        <dbReference type="EMBL" id="TNN24165.1"/>
    </source>
</evidence>
<sequence>MPFTQSAAEEPSPWTPSDQSERSSSHEESWRWFEFRERKKSDDRDVGSYSRPQITLLSTQKTQFAFKKVSLSRTL</sequence>
<comment type="caution">
    <text evidence="2">The sequence shown here is derived from an EMBL/GenBank/DDBJ whole genome shotgun (WGS) entry which is preliminary data.</text>
</comment>
<dbReference type="AlphaFoldDB" id="A0A4Z2E5W4"/>
<accession>A0A4Z2E5W4</accession>